<dbReference type="SUPFAM" id="SSF57716">
    <property type="entry name" value="Glucocorticoid receptor-like (DNA-binding domain)"/>
    <property type="match status" value="1"/>
</dbReference>
<organism evidence="7 8">
    <name type="scientific">Streptomyces rochei</name>
    <name type="common">Streptomyces parvullus</name>
    <dbReference type="NCBI Taxonomy" id="1928"/>
    <lineage>
        <taxon>Bacteria</taxon>
        <taxon>Bacillati</taxon>
        <taxon>Actinomycetota</taxon>
        <taxon>Actinomycetes</taxon>
        <taxon>Kitasatosporales</taxon>
        <taxon>Streptomycetaceae</taxon>
        <taxon>Streptomyces</taxon>
        <taxon>Streptomyces rochei group</taxon>
    </lineage>
</organism>
<keyword evidence="3" id="KW-0862">Zinc</keyword>
<dbReference type="EMBL" id="CP121271">
    <property type="protein sequence ID" value="WMC90285.1"/>
    <property type="molecule type" value="Genomic_DNA"/>
</dbReference>
<dbReference type="RefSeq" id="WP_199578183.1">
    <property type="nucleotide sequence ID" value="NZ_CP121271.1"/>
</dbReference>
<dbReference type="PROSITE" id="PS51128">
    <property type="entry name" value="ZF_DKSA_2"/>
    <property type="match status" value="1"/>
</dbReference>
<dbReference type="InterPro" id="IPR000962">
    <property type="entry name" value="Znf_DskA_TraR"/>
</dbReference>
<sequence>MSDDRRTDRTPVADEETRRRLTERAAALRREIAAAAAREEELRADCLLDAADAGAEAEALERHRGETRRAHELLAGTEAALARLDTGTFGRCERCGEAIGAERLHAFPHVERCLRCEARSGTRTR</sequence>
<reference evidence="7" key="1">
    <citation type="submission" date="2023-03" db="EMBL/GenBank/DDBJ databases">
        <title>Borrelidin-producing and root-colonizing Streptomyces rochei is a potent biopesticide for soil-borne oomycete-caused plant diseases.</title>
        <authorList>
            <person name="Zhou D."/>
            <person name="Wang X."/>
            <person name="Navarro-Munoz J.C."/>
            <person name="Li W."/>
            <person name="Li J."/>
            <person name="Jiu M."/>
            <person name="Deng S."/>
            <person name="Ye Y."/>
            <person name="Daly P."/>
            <person name="Wei L."/>
        </authorList>
    </citation>
    <scope>NUCLEOTIDE SEQUENCE</scope>
    <source>
        <strain evidence="7">JK1</strain>
    </source>
</reference>
<gene>
    <name evidence="7" type="ORF">P7W03_33770</name>
</gene>
<dbReference type="Gene3D" id="1.20.120.910">
    <property type="entry name" value="DksA, coiled-coil domain"/>
    <property type="match status" value="1"/>
</dbReference>
<evidence type="ECO:0000256" key="5">
    <source>
        <dbReference type="SAM" id="Coils"/>
    </source>
</evidence>
<keyword evidence="1" id="KW-0479">Metal-binding</keyword>
<evidence type="ECO:0000256" key="1">
    <source>
        <dbReference type="ARBA" id="ARBA00022723"/>
    </source>
</evidence>
<evidence type="ECO:0000256" key="2">
    <source>
        <dbReference type="ARBA" id="ARBA00022771"/>
    </source>
</evidence>
<name>A0AAX3ZTJ2_STRRO</name>
<dbReference type="InterPro" id="IPR020458">
    <property type="entry name" value="Znf_DskA_TraR_CS"/>
</dbReference>
<protein>
    <submittedName>
        <fullName evidence="7">TraR/DksA C4-type zinc finger protein</fullName>
    </submittedName>
</protein>
<feature type="domain" description="Zinc finger DksA/TraR C4-type" evidence="6">
    <location>
        <begin position="87"/>
        <end position="119"/>
    </location>
</feature>
<feature type="zinc finger region" description="dksA C4-type" evidence="4">
    <location>
        <begin position="92"/>
        <end position="116"/>
    </location>
</feature>
<dbReference type="PROSITE" id="PS01102">
    <property type="entry name" value="ZF_DKSA_1"/>
    <property type="match status" value="1"/>
</dbReference>
<dbReference type="GO" id="GO:0008270">
    <property type="term" value="F:zinc ion binding"/>
    <property type="evidence" value="ECO:0007669"/>
    <property type="project" value="UniProtKB-KW"/>
</dbReference>
<proteinExistence type="predicted"/>
<feature type="coiled-coil region" evidence="5">
    <location>
        <begin position="18"/>
        <end position="45"/>
    </location>
</feature>
<dbReference type="PANTHER" id="PTHR33823">
    <property type="entry name" value="RNA POLYMERASE-BINDING TRANSCRIPTION FACTOR DKSA-RELATED"/>
    <property type="match status" value="1"/>
</dbReference>
<dbReference type="Pfam" id="PF01258">
    <property type="entry name" value="zf-dskA_traR"/>
    <property type="match status" value="1"/>
</dbReference>
<evidence type="ECO:0000313" key="7">
    <source>
        <dbReference type="EMBL" id="WMC90285.1"/>
    </source>
</evidence>
<evidence type="ECO:0000256" key="4">
    <source>
        <dbReference type="PROSITE-ProRule" id="PRU00510"/>
    </source>
</evidence>
<evidence type="ECO:0000256" key="3">
    <source>
        <dbReference type="ARBA" id="ARBA00022833"/>
    </source>
</evidence>
<keyword evidence="2" id="KW-0863">Zinc-finger</keyword>
<dbReference type="AlphaFoldDB" id="A0AAX3ZTJ2"/>
<keyword evidence="5" id="KW-0175">Coiled coil</keyword>
<accession>A0AAX3ZTJ2</accession>
<dbReference type="PANTHER" id="PTHR33823:SF2">
    <property type="entry name" value="RNA POLYMERASE-BINDING TRANSCRIPTION FACTOR DKSA"/>
    <property type="match status" value="1"/>
</dbReference>
<evidence type="ECO:0000259" key="6">
    <source>
        <dbReference type="Pfam" id="PF01258"/>
    </source>
</evidence>
<dbReference type="GeneID" id="90947112"/>
<evidence type="ECO:0000313" key="8">
    <source>
        <dbReference type="Proteomes" id="UP001231701"/>
    </source>
</evidence>
<dbReference type="Proteomes" id="UP001231701">
    <property type="component" value="Chromosome"/>
</dbReference>